<organism evidence="1">
    <name type="scientific">Burkholderia pseudomallei 1710a</name>
    <dbReference type="NCBI Taxonomy" id="320371"/>
    <lineage>
        <taxon>Bacteria</taxon>
        <taxon>Pseudomonadati</taxon>
        <taxon>Pseudomonadota</taxon>
        <taxon>Betaproteobacteria</taxon>
        <taxon>Burkholderiales</taxon>
        <taxon>Burkholderiaceae</taxon>
        <taxon>Burkholderia</taxon>
        <taxon>pseudomallei group</taxon>
    </lineage>
</organism>
<dbReference type="AlphaFoldDB" id="A0A0E1VXP8"/>
<reference evidence="1" key="1">
    <citation type="submission" date="2009-05" db="EMBL/GenBank/DDBJ databases">
        <authorList>
            <person name="Harkins D.M."/>
            <person name="DeShazer D."/>
            <person name="Woods D.E."/>
            <person name="Brinkac L.M."/>
            <person name="Brown K.A."/>
            <person name="Hung G.C."/>
            <person name="Tuanyok A."/>
            <person name="Zhang B."/>
            <person name="Nierman W.C."/>
        </authorList>
    </citation>
    <scope>NUCLEOTIDE SEQUENCE [LARGE SCALE GENOMIC DNA]</scope>
    <source>
        <strain evidence="1">1710a</strain>
    </source>
</reference>
<gene>
    <name evidence="1" type="ORF">BURPS1710A_A1766</name>
</gene>
<dbReference type="HOGENOM" id="CLU_3165619_0_0_4"/>
<name>A0A0E1VXP8_BURPE</name>
<proteinExistence type="predicted"/>
<accession>A0A0E1VXP8</accession>
<protein>
    <submittedName>
        <fullName evidence="1">Uncharacterized protein</fullName>
    </submittedName>
</protein>
<evidence type="ECO:0000313" key="1">
    <source>
        <dbReference type="EMBL" id="EET04801.1"/>
    </source>
</evidence>
<dbReference type="Proteomes" id="UP000001812">
    <property type="component" value="Chromosome II"/>
</dbReference>
<sequence length="47" mass="5541">MLQLVVTAPRKAPAAIFLSSGCLSRRLIRKNMRKKMRHYDEKISDYF</sequence>
<dbReference type="EMBL" id="CM000833">
    <property type="protein sequence ID" value="EET04801.1"/>
    <property type="molecule type" value="Genomic_DNA"/>
</dbReference>